<protein>
    <submittedName>
        <fullName evidence="2">Uncharacterized protein</fullName>
    </submittedName>
</protein>
<evidence type="ECO:0000256" key="1">
    <source>
        <dbReference type="SAM" id="SignalP"/>
    </source>
</evidence>
<sequence length="489" mass="50424">MQILAAVISAALLVQQGLAAPEPQQGYGYGKPPSYGQPKRPACPADKCFSSIRQHPSAAKTASSVCSKYIKRTDKTITTTTTKTVTVGSTSKVDQTQPQVTATATQTVTPPAVTQSPTCATVTSITTVAGQFATVTNYRVRGSDPASPNDKRDAAVIVPDMLGKGCGSGRSYTSKLSSACSCLLATRRTKTSTKTSTVTVTNVATSTNTLPAGTTTVTATATADPSTVTDCQTITTISTTTTFANGAGRTCGAPIVAYTSASLTCSNVAPPGETNARFRIEGGSEGNVFDGCIASGPENITTPSGGTHLCDGTNNNANGSPGSTLTTQIDAAGRQEGFGFDGTYANQFQDFFINSISATTSTGNQFWGVLRNLVFTARGGCQEQSRNGDEGLWAFDAFAPNRRFLKLDPEVIVVSTDTASVTLTVRGANPNNGNLSPVAGATLGGGEVSDANGNLQLAVPQQPGCYLYKAEASNAIRSNAIYLSVVDDL</sequence>
<proteinExistence type="predicted"/>
<keyword evidence="1" id="KW-0732">Signal</keyword>
<evidence type="ECO:0000313" key="3">
    <source>
        <dbReference type="Proteomes" id="UP001056384"/>
    </source>
</evidence>
<gene>
    <name evidence="2" type="ORF">Slin15195_G053080</name>
</gene>
<dbReference type="Proteomes" id="UP001056384">
    <property type="component" value="Chromosome 4"/>
</dbReference>
<feature type="chain" id="PRO_5040204242" evidence="1">
    <location>
        <begin position="20"/>
        <end position="489"/>
    </location>
</feature>
<dbReference type="AlphaFoldDB" id="A0A9Q9EJ99"/>
<reference evidence="2" key="1">
    <citation type="submission" date="2022-06" db="EMBL/GenBank/DDBJ databases">
        <title>Complete genome sequences of two strains of the flax pathogen Septoria linicola.</title>
        <authorList>
            <person name="Lapalu N."/>
            <person name="Simon A."/>
            <person name="Demenou B."/>
            <person name="Paumier D."/>
            <person name="Guillot M.-P."/>
            <person name="Gout L."/>
            <person name="Valade R."/>
        </authorList>
    </citation>
    <scope>NUCLEOTIDE SEQUENCE</scope>
    <source>
        <strain evidence="2">SE15195</strain>
    </source>
</reference>
<evidence type="ECO:0000313" key="2">
    <source>
        <dbReference type="EMBL" id="USW51989.1"/>
    </source>
</evidence>
<dbReference type="EMBL" id="CP099421">
    <property type="protein sequence ID" value="USW51989.1"/>
    <property type="molecule type" value="Genomic_DNA"/>
</dbReference>
<name>A0A9Q9EJ99_9PEZI</name>
<accession>A0A9Q9EJ99</accession>
<organism evidence="2 3">
    <name type="scientific">Septoria linicola</name>
    <dbReference type="NCBI Taxonomy" id="215465"/>
    <lineage>
        <taxon>Eukaryota</taxon>
        <taxon>Fungi</taxon>
        <taxon>Dikarya</taxon>
        <taxon>Ascomycota</taxon>
        <taxon>Pezizomycotina</taxon>
        <taxon>Dothideomycetes</taxon>
        <taxon>Dothideomycetidae</taxon>
        <taxon>Mycosphaerellales</taxon>
        <taxon>Mycosphaerellaceae</taxon>
        <taxon>Septoria</taxon>
    </lineage>
</organism>
<feature type="signal peptide" evidence="1">
    <location>
        <begin position="1"/>
        <end position="19"/>
    </location>
</feature>
<keyword evidence="3" id="KW-1185">Reference proteome</keyword>